<accession>A0A1H0W0P8</accession>
<dbReference type="Proteomes" id="UP000199073">
    <property type="component" value="Unassembled WGS sequence"/>
</dbReference>
<name>A0A1H0W0P8_9BACT</name>
<proteinExistence type="predicted"/>
<keyword evidence="1" id="KW-0472">Membrane</keyword>
<keyword evidence="1" id="KW-0812">Transmembrane</keyword>
<gene>
    <name evidence="2" type="ORF">SAMN05660330_04356</name>
</gene>
<protein>
    <submittedName>
        <fullName evidence="2">Uncharacterized protein</fullName>
    </submittedName>
</protein>
<feature type="transmembrane region" description="Helical" evidence="1">
    <location>
        <begin position="15"/>
        <end position="36"/>
    </location>
</feature>
<organism evidence="2 3">
    <name type="scientific">Desulforhopalus singaporensis</name>
    <dbReference type="NCBI Taxonomy" id="91360"/>
    <lineage>
        <taxon>Bacteria</taxon>
        <taxon>Pseudomonadati</taxon>
        <taxon>Thermodesulfobacteriota</taxon>
        <taxon>Desulfobulbia</taxon>
        <taxon>Desulfobulbales</taxon>
        <taxon>Desulfocapsaceae</taxon>
        <taxon>Desulforhopalus</taxon>
    </lineage>
</organism>
<reference evidence="2 3" key="1">
    <citation type="submission" date="2016-10" db="EMBL/GenBank/DDBJ databases">
        <authorList>
            <person name="de Groot N.N."/>
        </authorList>
    </citation>
    <scope>NUCLEOTIDE SEQUENCE [LARGE SCALE GENOMIC DNA]</scope>
    <source>
        <strain evidence="2 3">DSM 12130</strain>
    </source>
</reference>
<dbReference type="EMBL" id="FNJI01000083">
    <property type="protein sequence ID" value="SDP84252.1"/>
    <property type="molecule type" value="Genomic_DNA"/>
</dbReference>
<evidence type="ECO:0000256" key="1">
    <source>
        <dbReference type="SAM" id="Phobius"/>
    </source>
</evidence>
<keyword evidence="1" id="KW-1133">Transmembrane helix</keyword>
<evidence type="ECO:0000313" key="2">
    <source>
        <dbReference type="EMBL" id="SDP84252.1"/>
    </source>
</evidence>
<sequence length="182" mass="20998">MISKLFQNWEVKKSIISPIVANLFTALLLFLSVMLFKEPIYRSLGLSAVEFPLYCLSEPYNESGNIVYADLFIINLESYEITENKIRSALKNAGSEQIKPYIRIVWDHSIGNILDIEEDVAFNKQKGKVILEHKKDDGEWIIKVKEIKAKAIMRFTIKTNYNRPITRIALATRPFKIVYPGK</sequence>
<keyword evidence="3" id="KW-1185">Reference proteome</keyword>
<dbReference type="AlphaFoldDB" id="A0A1H0W0P8"/>
<evidence type="ECO:0000313" key="3">
    <source>
        <dbReference type="Proteomes" id="UP000199073"/>
    </source>
</evidence>